<evidence type="ECO:0000313" key="2">
    <source>
        <dbReference type="EMBL" id="CBI42109.1"/>
    </source>
</evidence>
<dbReference type="PROSITE" id="PS51257">
    <property type="entry name" value="PROKAR_LIPOPROTEIN"/>
    <property type="match status" value="1"/>
</dbReference>
<feature type="chain" id="PRO_5040229389" evidence="1">
    <location>
        <begin position="21"/>
        <end position="193"/>
    </location>
</feature>
<name>A0A9P1JFM5_BACAS</name>
<dbReference type="KEGG" id="bao:BAMF_0983"/>
<dbReference type="AlphaFoldDB" id="A0A9P1JFM5"/>
<evidence type="ECO:0000256" key="1">
    <source>
        <dbReference type="SAM" id="SignalP"/>
    </source>
</evidence>
<dbReference type="RefSeq" id="WP_013351604.1">
    <property type="nucleotide sequence ID" value="NC_014551.1"/>
</dbReference>
<sequence>MKVFNWAAACCLLAGLTACGHSNGMQIKEADLSKTEKYRMEIASSESGAAVVTGVTKDLAAAQMYIEHYQNGKLTDKAGPIQSDYSGDANKPKELQFICYTDREDKGKQEKDKVRFGIADDSGKVSADAVFTRNQGDDRASVFISSAESVTYGEPVLIGASVKNSGEHVKMSRDKKMLISHSDALLYYVKLNK</sequence>
<feature type="signal peptide" evidence="1">
    <location>
        <begin position="1"/>
        <end position="20"/>
    </location>
</feature>
<dbReference type="EMBL" id="FN597644">
    <property type="protein sequence ID" value="CBI42109.1"/>
    <property type="molecule type" value="Genomic_DNA"/>
</dbReference>
<evidence type="ECO:0000313" key="3">
    <source>
        <dbReference type="Proteomes" id="UP000006562"/>
    </source>
</evidence>
<protein>
    <submittedName>
        <fullName evidence="2">Sulfur oxidoreductase</fullName>
    </submittedName>
</protein>
<keyword evidence="3" id="KW-1185">Reference proteome</keyword>
<reference evidence="2 3" key="1">
    <citation type="journal article" date="2011" name="Int. J. Syst. Evol. Microbiol.">
        <title>Relationship of Bacillus amyloliquefaciens clades associated with strains DSM 7T and FZB42T: a proposal for Bacillus amyloliquefaciens subsp. amyloliquefaciens subsp. nov. and Bacillus amyloliquefaciens subsp. plantarum subsp. nov. based on complete genome sequence comparisons.</title>
        <authorList>
            <person name="Borriss R."/>
            <person name="Chen X.H."/>
            <person name="Rueckert C."/>
            <person name="Blom J."/>
            <person name="Becker A."/>
            <person name="Baumgarth B."/>
            <person name="Fan B."/>
            <person name="Pukall R."/>
            <person name="Schumann P."/>
            <person name="Sproer C."/>
            <person name="Junge H."/>
            <person name="Vater J."/>
            <person name="Puhler A."/>
            <person name="Klenk H.P."/>
        </authorList>
    </citation>
    <scope>NUCLEOTIDE SEQUENCE [LARGE SCALE GENOMIC DNA]</scope>
    <source>
        <strain evidence="3">DSM 7</strain>
    </source>
</reference>
<proteinExistence type="predicted"/>
<organism evidence="2 3">
    <name type="scientific">Bacillus amyloliquefaciens (strain ATCC 23350 / DSM 7 / BCRC 11601 / CCUG 28519 / NBRC 15535 / NRRL B-14393 / F)</name>
    <dbReference type="NCBI Taxonomy" id="692420"/>
    <lineage>
        <taxon>Bacteria</taxon>
        <taxon>Bacillati</taxon>
        <taxon>Bacillota</taxon>
        <taxon>Bacilli</taxon>
        <taxon>Bacillales</taxon>
        <taxon>Bacillaceae</taxon>
        <taxon>Bacillus</taxon>
        <taxon>Bacillus amyloliquefaciens group</taxon>
    </lineage>
</organism>
<keyword evidence="1" id="KW-0732">Signal</keyword>
<dbReference type="Proteomes" id="UP000006562">
    <property type="component" value="Chromosome"/>
</dbReference>
<accession>A0A9P1JFM5</accession>
<gene>
    <name evidence="2" type="primary">ygaN</name>
    <name evidence="2" type="ordered locus">BAMF_0983</name>
</gene>
<reference evidence="3" key="2">
    <citation type="journal article" date="2011" name="J. Biotechnol.">
        <title>Genome sequence of B. amyloliquefaciens type strain DSM7(T) reveals differences to plant-associated B. amyloliquefaciens FZB42.</title>
        <authorList>
            <person name="Ruckert C."/>
            <person name="Blom J."/>
            <person name="Chen X."/>
            <person name="Reva O."/>
            <person name="Borriss R."/>
        </authorList>
    </citation>
    <scope>NUCLEOTIDE SEQUENCE [LARGE SCALE GENOMIC DNA]</scope>
    <source>
        <strain evidence="3">DSM 7</strain>
    </source>
</reference>